<dbReference type="PANTHER" id="PTHR30619">
    <property type="entry name" value="DNA INTERNALIZATION/COMPETENCE PROTEIN COMEC/REC2"/>
    <property type="match status" value="1"/>
</dbReference>
<dbReference type="STRING" id="96561.Dole_0767"/>
<reference evidence="8 9" key="1">
    <citation type="submission" date="2007-10" db="EMBL/GenBank/DDBJ databases">
        <title>Complete sequence of Desulfococcus oleovorans Hxd3.</title>
        <authorList>
            <consortium name="US DOE Joint Genome Institute"/>
            <person name="Copeland A."/>
            <person name="Lucas S."/>
            <person name="Lapidus A."/>
            <person name="Barry K."/>
            <person name="Glavina del Rio T."/>
            <person name="Dalin E."/>
            <person name="Tice H."/>
            <person name="Pitluck S."/>
            <person name="Kiss H."/>
            <person name="Brettin T."/>
            <person name="Bruce D."/>
            <person name="Detter J.C."/>
            <person name="Han C."/>
            <person name="Schmutz J."/>
            <person name="Larimer F."/>
            <person name="Land M."/>
            <person name="Hauser L."/>
            <person name="Kyrpides N."/>
            <person name="Kim E."/>
            <person name="Wawrik B."/>
            <person name="Richardson P."/>
        </authorList>
    </citation>
    <scope>NUCLEOTIDE SEQUENCE [LARGE SCALE GENOMIC DNA]</scope>
    <source>
        <strain evidence="9">DSM 6200 / JCM 39069 / Hxd3</strain>
    </source>
</reference>
<keyword evidence="4 6" id="KW-1133">Transmembrane helix</keyword>
<dbReference type="NCBIfam" id="TIGR00360">
    <property type="entry name" value="ComEC_N-term"/>
    <property type="match status" value="1"/>
</dbReference>
<feature type="transmembrane region" description="Helical" evidence="6">
    <location>
        <begin position="433"/>
        <end position="457"/>
    </location>
</feature>
<dbReference type="Proteomes" id="UP000008561">
    <property type="component" value="Chromosome"/>
</dbReference>
<feature type="transmembrane region" description="Helical" evidence="6">
    <location>
        <begin position="45"/>
        <end position="62"/>
    </location>
</feature>
<gene>
    <name evidence="8" type="ordered locus">Dole_0767</name>
</gene>
<feature type="domain" description="Metallo-beta-lactamase" evidence="7">
    <location>
        <begin position="581"/>
        <end position="792"/>
    </location>
</feature>
<comment type="subcellular location">
    <subcellularLocation>
        <location evidence="1">Cell membrane</location>
        <topology evidence="1">Multi-pass membrane protein</topology>
    </subcellularLocation>
</comment>
<feature type="transmembrane region" description="Helical" evidence="6">
    <location>
        <begin position="543"/>
        <end position="563"/>
    </location>
</feature>
<dbReference type="Pfam" id="PF00753">
    <property type="entry name" value="Lactamase_B"/>
    <property type="match status" value="1"/>
</dbReference>
<dbReference type="eggNOG" id="COG0658">
    <property type="taxonomic scope" value="Bacteria"/>
</dbReference>
<dbReference type="SMART" id="SM00849">
    <property type="entry name" value="Lactamase_B"/>
    <property type="match status" value="1"/>
</dbReference>
<keyword evidence="3 6" id="KW-0812">Transmembrane</keyword>
<keyword evidence="2" id="KW-1003">Cell membrane</keyword>
<dbReference type="HOGENOM" id="CLU_010363_2_1_7"/>
<sequence length="840" mass="91227">MPLSVSHDRKPVVWEQACRYPVILLLAFLVAGVLIGRYLPAARPWPAIFFWVCAGAGIVAMVRQKAAVWFFALGFLFFGWVSMARFASPVINEHHLLAHADGNTRWTITGTVDSDPEIFGNRQVFLLKVDALEAGKKRFEPRGRLRVTLYDAPEKPAFGTGLKFSGVIRPIRNFGNPGAFDYRSYMAWQHVFGLAYAPARRVTMVNEKQAPTFFYAVEILRAELGRAIDRATPGPQAGVLKALVVGKKTDITPWARDAFIRSGVAHLLAISGLHVGIVATGVFVLCCRLFSFVPLLLWTGWVKKSAALVTLCVVAGYGMIAGMSPSTQRAVIMVTVFLLSFVVQRSHRLLNTLALAALTILLVHPPALFAVSFQLSFSAVFFIVFGMGVMQARVARISRRPVKIAANFLLVSFLAIVGTLPLTLHYFNQTSLVGLASNCILVPMVGFVAVPLGLVGVIGHMAWPPAGSLLFGMAGTVVQGALAVAQAIAGLPFAAAHTITPNLLEMACLYMLLASGLAFAGNRSGHAPPDTEPVEGKRFVKTWPALLFFFALAVLACDTGYWICHRLLHKDLRITVLDVGQGNAAVVELPRGKVMLIDGGGFAGSSTFDVGERIVAPFLWRNKIATVDILVATHPDTDHIGGLAYVADKFHVKQLWSSGQPADTEDYQALMDAVARREILMPAYETLYGSRTLNGVDVDLLYPAAGFSDPGRAGSWQGTNNNSLVTKISLKEVSFLFPGDILKKAESELVATTGDRLASTVLIVPHHGSKTSSTPVFLDRVRPEVAVFSAGWGNRYNYPHPEVLERYKTLNTRIYRTDLDGAVIMKTDGTVLTVETPCAP</sequence>
<dbReference type="eggNOG" id="COG2333">
    <property type="taxonomic scope" value="Bacteria"/>
</dbReference>
<evidence type="ECO:0000256" key="4">
    <source>
        <dbReference type="ARBA" id="ARBA00022989"/>
    </source>
</evidence>
<dbReference type="SUPFAM" id="SSF56281">
    <property type="entry name" value="Metallo-hydrolase/oxidoreductase"/>
    <property type="match status" value="1"/>
</dbReference>
<dbReference type="GO" id="GO:0030420">
    <property type="term" value="P:establishment of competence for transformation"/>
    <property type="evidence" value="ECO:0007669"/>
    <property type="project" value="InterPro"/>
</dbReference>
<feature type="transmembrane region" description="Helical" evidence="6">
    <location>
        <begin position="68"/>
        <end position="87"/>
    </location>
</feature>
<dbReference type="Pfam" id="PF13567">
    <property type="entry name" value="DUF4131"/>
    <property type="match status" value="1"/>
</dbReference>
<keyword evidence="9" id="KW-1185">Reference proteome</keyword>
<evidence type="ECO:0000313" key="9">
    <source>
        <dbReference type="Proteomes" id="UP000008561"/>
    </source>
</evidence>
<dbReference type="GO" id="GO:0005886">
    <property type="term" value="C:plasma membrane"/>
    <property type="evidence" value="ECO:0007669"/>
    <property type="project" value="UniProtKB-SubCell"/>
</dbReference>
<dbReference type="InterPro" id="IPR036866">
    <property type="entry name" value="RibonucZ/Hydroxyglut_hydro"/>
</dbReference>
<protein>
    <submittedName>
        <fullName evidence="8">DNA internalization-related competence protein ComEC/Rec2</fullName>
    </submittedName>
</protein>
<dbReference type="NCBIfam" id="TIGR00361">
    <property type="entry name" value="ComEC_Rec2"/>
    <property type="match status" value="1"/>
</dbReference>
<evidence type="ECO:0000256" key="5">
    <source>
        <dbReference type="ARBA" id="ARBA00023136"/>
    </source>
</evidence>
<feature type="transmembrane region" description="Helical" evidence="6">
    <location>
        <begin position="469"/>
        <end position="491"/>
    </location>
</feature>
<evidence type="ECO:0000256" key="2">
    <source>
        <dbReference type="ARBA" id="ARBA00022475"/>
    </source>
</evidence>
<name>A8ZVB6_DESOH</name>
<dbReference type="InterPro" id="IPR052159">
    <property type="entry name" value="Competence_DNA_uptake"/>
</dbReference>
<dbReference type="KEGG" id="dol:Dole_0767"/>
<dbReference type="InterPro" id="IPR035681">
    <property type="entry name" value="ComA-like_MBL"/>
</dbReference>
<accession>A8ZVB6</accession>
<evidence type="ECO:0000256" key="6">
    <source>
        <dbReference type="SAM" id="Phobius"/>
    </source>
</evidence>
<dbReference type="Gene3D" id="3.60.15.10">
    <property type="entry name" value="Ribonuclease Z/Hydroxyacylglutathione hydrolase-like"/>
    <property type="match status" value="1"/>
</dbReference>
<dbReference type="EMBL" id="CP000859">
    <property type="protein sequence ID" value="ABW66577.1"/>
    <property type="molecule type" value="Genomic_DNA"/>
</dbReference>
<organism evidence="8 9">
    <name type="scientific">Desulfosudis oleivorans (strain DSM 6200 / JCM 39069 / Hxd3)</name>
    <name type="common">Desulfococcus oleovorans</name>
    <dbReference type="NCBI Taxonomy" id="96561"/>
    <lineage>
        <taxon>Bacteria</taxon>
        <taxon>Pseudomonadati</taxon>
        <taxon>Thermodesulfobacteriota</taxon>
        <taxon>Desulfobacteria</taxon>
        <taxon>Desulfobacterales</taxon>
        <taxon>Desulfosudaceae</taxon>
        <taxon>Desulfosudis</taxon>
    </lineage>
</organism>
<evidence type="ECO:0000259" key="7">
    <source>
        <dbReference type="SMART" id="SM00849"/>
    </source>
</evidence>
<dbReference type="Pfam" id="PF03772">
    <property type="entry name" value="Competence"/>
    <property type="match status" value="1"/>
</dbReference>
<dbReference type="InterPro" id="IPR025405">
    <property type="entry name" value="DUF4131"/>
</dbReference>
<dbReference type="InterPro" id="IPR004477">
    <property type="entry name" value="ComEC_N"/>
</dbReference>
<evidence type="ECO:0000256" key="1">
    <source>
        <dbReference type="ARBA" id="ARBA00004651"/>
    </source>
</evidence>
<dbReference type="PANTHER" id="PTHR30619:SF1">
    <property type="entry name" value="RECOMBINATION PROTEIN 2"/>
    <property type="match status" value="1"/>
</dbReference>
<dbReference type="CDD" id="cd07731">
    <property type="entry name" value="ComA-like_MBL-fold"/>
    <property type="match status" value="1"/>
</dbReference>
<keyword evidence="5 6" id="KW-0472">Membrane</keyword>
<feature type="transmembrane region" description="Helical" evidence="6">
    <location>
        <begin position="305"/>
        <end position="323"/>
    </location>
</feature>
<dbReference type="OrthoDB" id="9790149at2"/>
<dbReference type="InterPro" id="IPR001279">
    <property type="entry name" value="Metallo-B-lactamas"/>
</dbReference>
<feature type="transmembrane region" description="Helical" evidence="6">
    <location>
        <begin position="264"/>
        <end position="293"/>
    </location>
</feature>
<feature type="transmembrane region" description="Helical" evidence="6">
    <location>
        <begin position="503"/>
        <end position="522"/>
    </location>
</feature>
<dbReference type="RefSeq" id="WP_012174195.1">
    <property type="nucleotide sequence ID" value="NC_009943.1"/>
</dbReference>
<feature type="transmembrane region" description="Helical" evidence="6">
    <location>
        <begin position="367"/>
        <end position="392"/>
    </location>
</feature>
<evidence type="ECO:0000313" key="8">
    <source>
        <dbReference type="EMBL" id="ABW66577.1"/>
    </source>
</evidence>
<feature type="transmembrane region" description="Helical" evidence="6">
    <location>
        <begin position="404"/>
        <end position="427"/>
    </location>
</feature>
<feature type="transmembrane region" description="Helical" evidence="6">
    <location>
        <begin position="20"/>
        <end position="38"/>
    </location>
</feature>
<evidence type="ECO:0000256" key="3">
    <source>
        <dbReference type="ARBA" id="ARBA00022692"/>
    </source>
</evidence>
<dbReference type="AlphaFoldDB" id="A8ZVB6"/>
<proteinExistence type="predicted"/>
<dbReference type="InterPro" id="IPR004797">
    <property type="entry name" value="Competence_ComEC/Rec2"/>
</dbReference>